<gene>
    <name evidence="1" type="ORF">LCGC14_2488010</name>
</gene>
<organism evidence="1">
    <name type="scientific">marine sediment metagenome</name>
    <dbReference type="NCBI Taxonomy" id="412755"/>
    <lineage>
        <taxon>unclassified sequences</taxon>
        <taxon>metagenomes</taxon>
        <taxon>ecological metagenomes</taxon>
    </lineage>
</organism>
<comment type="caution">
    <text evidence="1">The sequence shown here is derived from an EMBL/GenBank/DDBJ whole genome shotgun (WGS) entry which is preliminary data.</text>
</comment>
<accession>A0A0F9B5P1</accession>
<dbReference type="EMBL" id="LAZR01039356">
    <property type="protein sequence ID" value="KKL17194.1"/>
    <property type="molecule type" value="Genomic_DNA"/>
</dbReference>
<protein>
    <submittedName>
        <fullName evidence="1">Uncharacterized protein</fullName>
    </submittedName>
</protein>
<reference evidence="1" key="1">
    <citation type="journal article" date="2015" name="Nature">
        <title>Complex archaea that bridge the gap between prokaryotes and eukaryotes.</title>
        <authorList>
            <person name="Spang A."/>
            <person name="Saw J.H."/>
            <person name="Jorgensen S.L."/>
            <person name="Zaremba-Niedzwiedzka K."/>
            <person name="Martijn J."/>
            <person name="Lind A.E."/>
            <person name="van Eijk R."/>
            <person name="Schleper C."/>
            <person name="Guy L."/>
            <person name="Ettema T.J."/>
        </authorList>
    </citation>
    <scope>NUCLEOTIDE SEQUENCE</scope>
</reference>
<dbReference type="AlphaFoldDB" id="A0A0F9B5P1"/>
<name>A0A0F9B5P1_9ZZZZ</name>
<feature type="non-terminal residue" evidence="1">
    <location>
        <position position="1"/>
    </location>
</feature>
<sequence>FVGRTRVHSSGVTAPMVSDGEVLYVLDNNGGVSAYKFE</sequence>
<proteinExistence type="predicted"/>
<evidence type="ECO:0000313" key="1">
    <source>
        <dbReference type="EMBL" id="KKL17194.1"/>
    </source>
</evidence>